<dbReference type="RefSeq" id="WP_175196244.1">
    <property type="nucleotide sequence ID" value="NZ_CADIKL010000017.1"/>
</dbReference>
<evidence type="ECO:0000313" key="2">
    <source>
        <dbReference type="EMBL" id="CAB3793204.1"/>
    </source>
</evidence>
<evidence type="ECO:0000256" key="1">
    <source>
        <dbReference type="SAM" id="MobiDB-lite"/>
    </source>
</evidence>
<name>A0A6J5G4D2_9BURK</name>
<reference evidence="2 3" key="1">
    <citation type="submission" date="2020-04" db="EMBL/GenBank/DDBJ databases">
        <authorList>
            <person name="De Canck E."/>
        </authorList>
    </citation>
    <scope>NUCLEOTIDE SEQUENCE [LARGE SCALE GENOMIC DNA]</scope>
    <source>
        <strain evidence="2 3">LMG 28688</strain>
    </source>
</reference>
<keyword evidence="3" id="KW-1185">Reference proteome</keyword>
<dbReference type="EMBL" id="CADIKL010000017">
    <property type="protein sequence ID" value="CAB3793204.1"/>
    <property type="molecule type" value="Genomic_DNA"/>
</dbReference>
<accession>A0A6J5G4D2</accession>
<dbReference type="AlphaFoldDB" id="A0A6J5G4D2"/>
<evidence type="ECO:0008006" key="4">
    <source>
        <dbReference type="Google" id="ProtNLM"/>
    </source>
</evidence>
<feature type="compositionally biased region" description="Basic residues" evidence="1">
    <location>
        <begin position="128"/>
        <end position="137"/>
    </location>
</feature>
<proteinExistence type="predicted"/>
<protein>
    <recommendedName>
        <fullName evidence="4">Poly(3-hydroxyalkanoate) polymerase subunit PhaE</fullName>
    </recommendedName>
</protein>
<organism evidence="2 3">
    <name type="scientific">Paraburkholderia caffeinitolerans</name>
    <dbReference type="NCBI Taxonomy" id="1723730"/>
    <lineage>
        <taxon>Bacteria</taxon>
        <taxon>Pseudomonadati</taxon>
        <taxon>Pseudomonadota</taxon>
        <taxon>Betaproteobacteria</taxon>
        <taxon>Burkholderiales</taxon>
        <taxon>Burkholderiaceae</taxon>
        <taxon>Paraburkholderia</taxon>
    </lineage>
</organism>
<feature type="region of interest" description="Disordered" evidence="1">
    <location>
        <begin position="90"/>
        <end position="137"/>
    </location>
</feature>
<dbReference type="Proteomes" id="UP000494119">
    <property type="component" value="Unassembled WGS sequence"/>
</dbReference>
<sequence>MASSLFPDPFQIWREALSKLENNANAFAADSLKSQEVLQSLHQFSSVSLGMQQWFEKSVEEYLRRANLPSRKSVDELAVSLRRIEEKLDRLLPQEASAAPAPTPRPARTRRPPAAAAASEPAAEVKPTRRGTRAGQG</sequence>
<evidence type="ECO:0000313" key="3">
    <source>
        <dbReference type="Proteomes" id="UP000494119"/>
    </source>
</evidence>
<feature type="compositionally biased region" description="Low complexity" evidence="1">
    <location>
        <begin position="112"/>
        <end position="122"/>
    </location>
</feature>
<gene>
    <name evidence="2" type="ORF">LMG28688_03675</name>
</gene>